<dbReference type="EMBL" id="JAGMUU010000035">
    <property type="protein sequence ID" value="KAH7116677.1"/>
    <property type="molecule type" value="Genomic_DNA"/>
</dbReference>
<feature type="transmembrane region" description="Helical" evidence="1">
    <location>
        <begin position="47"/>
        <end position="66"/>
    </location>
</feature>
<dbReference type="Proteomes" id="UP000717696">
    <property type="component" value="Unassembled WGS sequence"/>
</dbReference>
<evidence type="ECO:0000313" key="3">
    <source>
        <dbReference type="Proteomes" id="UP000717696"/>
    </source>
</evidence>
<feature type="transmembrane region" description="Helical" evidence="1">
    <location>
        <begin position="12"/>
        <end position="35"/>
    </location>
</feature>
<keyword evidence="3" id="KW-1185">Reference proteome</keyword>
<gene>
    <name evidence="2" type="ORF">B0J13DRAFT_571543</name>
</gene>
<protein>
    <submittedName>
        <fullName evidence="2">Uncharacterized protein</fullName>
    </submittedName>
</protein>
<name>A0A9P9DCU6_9HYPO</name>
<reference evidence="2" key="1">
    <citation type="journal article" date="2021" name="Nat. Commun.">
        <title>Genetic determinants of endophytism in the Arabidopsis root mycobiome.</title>
        <authorList>
            <person name="Mesny F."/>
            <person name="Miyauchi S."/>
            <person name="Thiergart T."/>
            <person name="Pickel B."/>
            <person name="Atanasova L."/>
            <person name="Karlsson M."/>
            <person name="Huettel B."/>
            <person name="Barry K.W."/>
            <person name="Haridas S."/>
            <person name="Chen C."/>
            <person name="Bauer D."/>
            <person name="Andreopoulos W."/>
            <person name="Pangilinan J."/>
            <person name="LaButti K."/>
            <person name="Riley R."/>
            <person name="Lipzen A."/>
            <person name="Clum A."/>
            <person name="Drula E."/>
            <person name="Henrissat B."/>
            <person name="Kohler A."/>
            <person name="Grigoriev I.V."/>
            <person name="Martin F.M."/>
            <person name="Hacquard S."/>
        </authorList>
    </citation>
    <scope>NUCLEOTIDE SEQUENCE</scope>
    <source>
        <strain evidence="2">MPI-CAGE-AT-0021</strain>
    </source>
</reference>
<feature type="non-terminal residue" evidence="2">
    <location>
        <position position="80"/>
    </location>
</feature>
<evidence type="ECO:0000313" key="2">
    <source>
        <dbReference type="EMBL" id="KAH7116677.1"/>
    </source>
</evidence>
<organism evidence="2 3">
    <name type="scientific">Dactylonectria estremocensis</name>
    <dbReference type="NCBI Taxonomy" id="1079267"/>
    <lineage>
        <taxon>Eukaryota</taxon>
        <taxon>Fungi</taxon>
        <taxon>Dikarya</taxon>
        <taxon>Ascomycota</taxon>
        <taxon>Pezizomycotina</taxon>
        <taxon>Sordariomycetes</taxon>
        <taxon>Hypocreomycetidae</taxon>
        <taxon>Hypocreales</taxon>
        <taxon>Nectriaceae</taxon>
        <taxon>Dactylonectria</taxon>
    </lineage>
</organism>
<keyword evidence="1" id="KW-0472">Membrane</keyword>
<comment type="caution">
    <text evidence="2">The sequence shown here is derived from an EMBL/GenBank/DDBJ whole genome shotgun (WGS) entry which is preliminary data.</text>
</comment>
<accession>A0A9P9DCU6</accession>
<proteinExistence type="predicted"/>
<evidence type="ECO:0000256" key="1">
    <source>
        <dbReference type="SAM" id="Phobius"/>
    </source>
</evidence>
<dbReference type="AlphaFoldDB" id="A0A9P9DCU6"/>
<sequence>MYYIVDMGFSYFLVSIWFLVLLVAMALAYFFTFFSSSKSESLDRKRVSAGNIVFTVVILVVFVRAYDETTTSKPWWTEIL</sequence>
<keyword evidence="1" id="KW-0812">Transmembrane</keyword>
<keyword evidence="1" id="KW-1133">Transmembrane helix</keyword>